<name>A0A9W9YQH7_9CNID</name>
<protein>
    <submittedName>
        <fullName evidence="2">Uncharacterized protein</fullName>
    </submittedName>
</protein>
<sequence length="117" mass="12870">MPDKWSISTWDQKEGGEEIDLIDSRLPAILEDHWIIVPDTGSPGTASVMTDAVIMQSNKEKEAENPKKSERGETGGLCDADAEITEPNKEKEAENPKKSEGGETRGPSVMQMIMLKK</sequence>
<dbReference type="Proteomes" id="UP001163046">
    <property type="component" value="Unassembled WGS sequence"/>
</dbReference>
<feature type="region of interest" description="Disordered" evidence="1">
    <location>
        <begin position="56"/>
        <end position="117"/>
    </location>
</feature>
<feature type="compositionally biased region" description="Basic and acidic residues" evidence="1">
    <location>
        <begin position="86"/>
        <end position="103"/>
    </location>
</feature>
<evidence type="ECO:0000313" key="2">
    <source>
        <dbReference type="EMBL" id="KAJ7360480.1"/>
    </source>
</evidence>
<dbReference type="EMBL" id="MU827309">
    <property type="protein sequence ID" value="KAJ7360480.1"/>
    <property type="molecule type" value="Genomic_DNA"/>
</dbReference>
<dbReference type="AlphaFoldDB" id="A0A9W9YQH7"/>
<organism evidence="2 3">
    <name type="scientific">Desmophyllum pertusum</name>
    <dbReference type="NCBI Taxonomy" id="174260"/>
    <lineage>
        <taxon>Eukaryota</taxon>
        <taxon>Metazoa</taxon>
        <taxon>Cnidaria</taxon>
        <taxon>Anthozoa</taxon>
        <taxon>Hexacorallia</taxon>
        <taxon>Scleractinia</taxon>
        <taxon>Caryophylliina</taxon>
        <taxon>Caryophylliidae</taxon>
        <taxon>Desmophyllum</taxon>
    </lineage>
</organism>
<accession>A0A9W9YQH7</accession>
<feature type="compositionally biased region" description="Basic and acidic residues" evidence="1">
    <location>
        <begin position="58"/>
        <end position="73"/>
    </location>
</feature>
<comment type="caution">
    <text evidence="2">The sequence shown here is derived from an EMBL/GenBank/DDBJ whole genome shotgun (WGS) entry which is preliminary data.</text>
</comment>
<proteinExistence type="predicted"/>
<keyword evidence="3" id="KW-1185">Reference proteome</keyword>
<evidence type="ECO:0000256" key="1">
    <source>
        <dbReference type="SAM" id="MobiDB-lite"/>
    </source>
</evidence>
<reference evidence="2" key="1">
    <citation type="submission" date="2023-01" db="EMBL/GenBank/DDBJ databases">
        <title>Genome assembly of the deep-sea coral Lophelia pertusa.</title>
        <authorList>
            <person name="Herrera S."/>
            <person name="Cordes E."/>
        </authorList>
    </citation>
    <scope>NUCLEOTIDE SEQUENCE</scope>
    <source>
        <strain evidence="2">USNM1676648</strain>
        <tissue evidence="2">Polyp</tissue>
    </source>
</reference>
<evidence type="ECO:0000313" key="3">
    <source>
        <dbReference type="Proteomes" id="UP001163046"/>
    </source>
</evidence>
<gene>
    <name evidence="2" type="ORF">OS493_015581</name>
</gene>